<dbReference type="Proteomes" id="UP000191901">
    <property type="component" value="Chromosome"/>
</dbReference>
<evidence type="ECO:0000256" key="1">
    <source>
        <dbReference type="SAM" id="Phobius"/>
    </source>
</evidence>
<evidence type="ECO:0000313" key="3">
    <source>
        <dbReference type="Proteomes" id="UP000191901"/>
    </source>
</evidence>
<keyword evidence="1" id="KW-1133">Transmembrane helix</keyword>
<dbReference type="EMBL" id="CP021983">
    <property type="protein sequence ID" value="ASC72418.1"/>
    <property type="molecule type" value="Genomic_DNA"/>
</dbReference>
<keyword evidence="1" id="KW-0472">Membrane</keyword>
<protein>
    <submittedName>
        <fullName evidence="2">Uncharacterized protein</fullName>
    </submittedName>
</protein>
<organism evidence="2 3">
    <name type="scientific">Halomicronema hongdechloris C2206</name>
    <dbReference type="NCBI Taxonomy" id="1641165"/>
    <lineage>
        <taxon>Bacteria</taxon>
        <taxon>Bacillati</taxon>
        <taxon>Cyanobacteriota</taxon>
        <taxon>Cyanophyceae</taxon>
        <taxon>Nodosilineales</taxon>
        <taxon>Nodosilineaceae</taxon>
        <taxon>Halomicronema</taxon>
    </lineage>
</organism>
<feature type="transmembrane region" description="Helical" evidence="1">
    <location>
        <begin position="26"/>
        <end position="49"/>
    </location>
</feature>
<accession>A0A1Z3HQ44</accession>
<name>A0A1Z3HQ44_9CYAN</name>
<dbReference type="AlphaFoldDB" id="A0A1Z3HQ44"/>
<sequence>MLWFPGRDWSGCSVAVPCYALHDRNYAWLTSMLSIEIVIVCIIVLYIWTKEVFKPPKQKSVEEQLAEALKKYLEKGVKIRSGDDKSS</sequence>
<dbReference type="KEGG" id="hhg:XM38_033750"/>
<keyword evidence="1" id="KW-0812">Transmembrane</keyword>
<reference evidence="2 3" key="1">
    <citation type="journal article" date="2016" name="Biochim. Biophys. Acta">
        <title>Characterization of red-shifted phycobilisomes isolated from the chlorophyll f-containing cyanobacterium Halomicronema hongdechloris.</title>
        <authorList>
            <person name="Li Y."/>
            <person name="Lin Y."/>
            <person name="Garvey C.J."/>
            <person name="Birch D."/>
            <person name="Corkery R.W."/>
            <person name="Loughlin P.C."/>
            <person name="Scheer H."/>
            <person name="Willows R.D."/>
            <person name="Chen M."/>
        </authorList>
    </citation>
    <scope>NUCLEOTIDE SEQUENCE [LARGE SCALE GENOMIC DNA]</scope>
    <source>
        <strain evidence="2 3">C2206</strain>
    </source>
</reference>
<keyword evidence="3" id="KW-1185">Reference proteome</keyword>
<proteinExistence type="predicted"/>
<evidence type="ECO:0000313" key="2">
    <source>
        <dbReference type="EMBL" id="ASC72418.1"/>
    </source>
</evidence>
<gene>
    <name evidence="2" type="ORF">XM38_033750</name>
</gene>